<comment type="subcellular location">
    <subcellularLocation>
        <location evidence="1 13">Cytoplasm</location>
    </subcellularLocation>
</comment>
<evidence type="ECO:0000256" key="13">
    <source>
        <dbReference type="HAMAP-Rule" id="MF_01152"/>
    </source>
</evidence>
<dbReference type="GO" id="GO:0006260">
    <property type="term" value="P:DNA replication"/>
    <property type="evidence" value="ECO:0007669"/>
    <property type="project" value="UniProtKB-KW"/>
</dbReference>
<comment type="similarity">
    <text evidence="11 13">Belongs to the DnaJ family.</text>
</comment>
<dbReference type="SUPFAM" id="SSF49493">
    <property type="entry name" value="HSP40/DnaJ peptide-binding domain"/>
    <property type="match status" value="2"/>
</dbReference>
<dbReference type="HAMAP" id="MF_01152">
    <property type="entry name" value="DnaJ"/>
    <property type="match status" value="1"/>
</dbReference>
<dbReference type="GO" id="GO:0042026">
    <property type="term" value="P:protein refolding"/>
    <property type="evidence" value="ECO:0007669"/>
    <property type="project" value="TreeGrafter"/>
</dbReference>
<dbReference type="EMBL" id="CP045798">
    <property type="protein sequence ID" value="QNB46159.1"/>
    <property type="molecule type" value="Genomic_DNA"/>
</dbReference>
<feature type="binding site" evidence="13">
    <location>
        <position position="203"/>
    </location>
    <ligand>
        <name>Zn(2+)</name>
        <dbReference type="ChEBI" id="CHEBI:29105"/>
        <label>1</label>
    </ligand>
</feature>
<comment type="subunit">
    <text evidence="2 13">Homodimer.</text>
</comment>
<accession>A0A7G6E255</accession>
<feature type="domain" description="J" evidence="15">
    <location>
        <begin position="5"/>
        <end position="70"/>
    </location>
</feature>
<name>A0A7G6E255_THEFR</name>
<feature type="binding site" evidence="13">
    <location>
        <position position="149"/>
    </location>
    <ligand>
        <name>Zn(2+)</name>
        <dbReference type="ChEBI" id="CHEBI:29105"/>
        <label>1</label>
    </ligand>
</feature>
<dbReference type="InterPro" id="IPR002939">
    <property type="entry name" value="DnaJ_C"/>
</dbReference>
<dbReference type="Gene3D" id="2.60.260.20">
    <property type="entry name" value="Urease metallochaperone UreE, N-terminal domain"/>
    <property type="match status" value="2"/>
</dbReference>
<dbReference type="GO" id="GO:0051082">
    <property type="term" value="F:unfolded protein binding"/>
    <property type="evidence" value="ECO:0007669"/>
    <property type="project" value="UniProtKB-UniRule"/>
</dbReference>
<dbReference type="CDD" id="cd06257">
    <property type="entry name" value="DnaJ"/>
    <property type="match status" value="1"/>
</dbReference>
<feature type="binding site" evidence="13">
    <location>
        <position position="206"/>
    </location>
    <ligand>
        <name>Zn(2+)</name>
        <dbReference type="ChEBI" id="CHEBI:29105"/>
        <label>1</label>
    </ligand>
</feature>
<dbReference type="GO" id="GO:0031072">
    <property type="term" value="F:heat shock protein binding"/>
    <property type="evidence" value="ECO:0007669"/>
    <property type="project" value="InterPro"/>
</dbReference>
<dbReference type="GO" id="GO:0005737">
    <property type="term" value="C:cytoplasm"/>
    <property type="evidence" value="ECO:0007669"/>
    <property type="project" value="UniProtKB-SubCell"/>
</dbReference>
<dbReference type="SUPFAM" id="SSF57938">
    <property type="entry name" value="DnaJ/Hsp40 cysteine-rich domain"/>
    <property type="match status" value="1"/>
</dbReference>
<dbReference type="Pfam" id="PF00226">
    <property type="entry name" value="DnaJ"/>
    <property type="match status" value="1"/>
</dbReference>
<dbReference type="FunFam" id="1.10.287.110:FF:000031">
    <property type="entry name" value="Molecular chaperone DnaJ"/>
    <property type="match status" value="1"/>
</dbReference>
<evidence type="ECO:0000256" key="5">
    <source>
        <dbReference type="ARBA" id="ARBA00022723"/>
    </source>
</evidence>
<organism evidence="17 18">
    <name type="scientific">Thermanaerosceptrum fracticalcis</name>
    <dbReference type="NCBI Taxonomy" id="1712410"/>
    <lineage>
        <taxon>Bacteria</taxon>
        <taxon>Bacillati</taxon>
        <taxon>Bacillota</taxon>
        <taxon>Clostridia</taxon>
        <taxon>Eubacteriales</taxon>
        <taxon>Peptococcaceae</taxon>
        <taxon>Thermanaerosceptrum</taxon>
    </lineage>
</organism>
<dbReference type="GO" id="GO:0009408">
    <property type="term" value="P:response to heat"/>
    <property type="evidence" value="ECO:0007669"/>
    <property type="project" value="InterPro"/>
</dbReference>
<keyword evidence="18" id="KW-1185">Reference proteome</keyword>
<dbReference type="Pfam" id="PF00684">
    <property type="entry name" value="DnaJ_CXXCXGXG"/>
    <property type="match status" value="1"/>
</dbReference>
<dbReference type="GO" id="GO:0005524">
    <property type="term" value="F:ATP binding"/>
    <property type="evidence" value="ECO:0007669"/>
    <property type="project" value="InterPro"/>
</dbReference>
<reference evidence="17 18" key="1">
    <citation type="journal article" date="2019" name="Front. Microbiol.">
        <title>Thermoanaerosceptrum fracticalcis gen. nov. sp. nov., a Novel Fumarate-Fermenting Microorganism From a Deep Fractured Carbonate Aquifer of the US Great Basin.</title>
        <authorList>
            <person name="Hamilton-Brehm S.D."/>
            <person name="Stewart L.E."/>
            <person name="Zavarin M."/>
            <person name="Caldwell M."/>
            <person name="Lawson P.A."/>
            <person name="Onstott T.C."/>
            <person name="Grzymski J."/>
            <person name="Neveux I."/>
            <person name="Lollar B.S."/>
            <person name="Russell C.E."/>
            <person name="Moser D.P."/>
        </authorList>
    </citation>
    <scope>NUCLEOTIDE SEQUENCE [LARGE SCALE GENOMIC DNA]</scope>
    <source>
        <strain evidence="17 18">DRI-13</strain>
    </source>
</reference>
<dbReference type="Gene3D" id="1.10.287.110">
    <property type="entry name" value="DnaJ domain"/>
    <property type="match status" value="1"/>
</dbReference>
<dbReference type="InterPro" id="IPR036869">
    <property type="entry name" value="J_dom_sf"/>
</dbReference>
<feature type="zinc finger region" description="CR-type" evidence="14">
    <location>
        <begin position="133"/>
        <end position="215"/>
    </location>
</feature>
<sequence length="380" mass="41771">MAKRDYYEVLGVERNASETEIKKAYRKLARQYHPDVNPGDKTAEERFKEINEAYEVLSDPDKRARYDQFGHAGTDPNGFGGFGGFGGAGDFTGFGDIFDMFFGGAAQRANRGPQVGSDLRLDLELTFEEAAFGVEKDIELPRLENCPTCEGTGAKPGTRPAACPKCQGTGQVRYTQKTMLGHFQTIKTCPECGGEGKVITTPCPECHGKGKIRKTRKLHIKIPAGVDTGSRIRLAGEGEAGLRGGPPGDLYVYIEVRPHKIFERHGDDIYLEMPITFVQAALGDEIKVPTLEGKAALRIPEGTQTGTVFRLRGQGIPHLKGSGRGDQHVKVVVVTPTKLSEEQKKLLRDFAKVSGEENYRPQEKGKEKGIFERLWDSLKG</sequence>
<evidence type="ECO:0000259" key="15">
    <source>
        <dbReference type="PROSITE" id="PS50076"/>
    </source>
</evidence>
<proteinExistence type="inferred from homology"/>
<dbReference type="InterPro" id="IPR036410">
    <property type="entry name" value="HSP_DnaJ_Cys-rich_dom_sf"/>
</dbReference>
<dbReference type="PANTHER" id="PTHR43096">
    <property type="entry name" value="DNAJ HOMOLOG 1, MITOCHONDRIAL-RELATED"/>
    <property type="match status" value="1"/>
</dbReference>
<feature type="domain" description="CR-type" evidence="16">
    <location>
        <begin position="133"/>
        <end position="215"/>
    </location>
</feature>
<dbReference type="InterPro" id="IPR018253">
    <property type="entry name" value="DnaJ_domain_CS"/>
</dbReference>
<evidence type="ECO:0000256" key="12">
    <source>
        <dbReference type="ARBA" id="ARBA00067609"/>
    </source>
</evidence>
<feature type="repeat" description="CXXCXGXG motif" evidence="13">
    <location>
        <begin position="203"/>
        <end position="210"/>
    </location>
</feature>
<dbReference type="FunFam" id="2.60.260.20:FF:000004">
    <property type="entry name" value="Molecular chaperone DnaJ"/>
    <property type="match status" value="1"/>
</dbReference>
<dbReference type="Proteomes" id="UP000515847">
    <property type="component" value="Chromosome"/>
</dbReference>
<evidence type="ECO:0000256" key="1">
    <source>
        <dbReference type="ARBA" id="ARBA00004496"/>
    </source>
</evidence>
<keyword evidence="7 13" id="KW-0863">Zinc-finger</keyword>
<gene>
    <name evidence="13 17" type="primary">dnaJ</name>
    <name evidence="17" type="ORF">BR63_07435</name>
</gene>
<dbReference type="Pfam" id="PF01556">
    <property type="entry name" value="DnaJ_C"/>
    <property type="match status" value="1"/>
</dbReference>
<evidence type="ECO:0000256" key="4">
    <source>
        <dbReference type="ARBA" id="ARBA00022705"/>
    </source>
</evidence>
<dbReference type="SUPFAM" id="SSF46565">
    <property type="entry name" value="Chaperone J-domain"/>
    <property type="match status" value="1"/>
</dbReference>
<dbReference type="NCBIfam" id="TIGR02349">
    <property type="entry name" value="DnaJ_bact"/>
    <property type="match status" value="1"/>
</dbReference>
<evidence type="ECO:0000256" key="8">
    <source>
        <dbReference type="ARBA" id="ARBA00022833"/>
    </source>
</evidence>
<dbReference type="PROSITE" id="PS00636">
    <property type="entry name" value="DNAJ_1"/>
    <property type="match status" value="1"/>
</dbReference>
<evidence type="ECO:0000259" key="16">
    <source>
        <dbReference type="PROSITE" id="PS51188"/>
    </source>
</evidence>
<keyword evidence="9 13" id="KW-0346">Stress response</keyword>
<feature type="repeat" description="CXXCXGXG motif" evidence="13">
    <location>
        <begin position="146"/>
        <end position="153"/>
    </location>
</feature>
<dbReference type="InterPro" id="IPR001623">
    <property type="entry name" value="DnaJ_domain"/>
</dbReference>
<dbReference type="Gene3D" id="2.10.230.10">
    <property type="entry name" value="Heat shock protein DnaJ, cysteine-rich domain"/>
    <property type="match status" value="1"/>
</dbReference>
<evidence type="ECO:0000256" key="14">
    <source>
        <dbReference type="PROSITE-ProRule" id="PRU00546"/>
    </source>
</evidence>
<keyword evidence="4 13" id="KW-0235">DNA replication</keyword>
<dbReference type="RefSeq" id="WP_034422438.1">
    <property type="nucleotide sequence ID" value="NZ_CP045798.1"/>
</dbReference>
<dbReference type="InterPro" id="IPR012724">
    <property type="entry name" value="DnaJ"/>
</dbReference>
<dbReference type="InterPro" id="IPR001305">
    <property type="entry name" value="HSP_DnaJ_Cys-rich_dom"/>
</dbReference>
<keyword evidence="10 13" id="KW-0143">Chaperone</keyword>
<evidence type="ECO:0000256" key="11">
    <source>
        <dbReference type="ARBA" id="ARBA00061004"/>
    </source>
</evidence>
<dbReference type="FunFam" id="2.10.230.10:FF:000002">
    <property type="entry name" value="Molecular chaperone DnaJ"/>
    <property type="match status" value="1"/>
</dbReference>
<feature type="repeat" description="CXXCXGXG motif" evidence="13">
    <location>
        <begin position="163"/>
        <end position="170"/>
    </location>
</feature>
<evidence type="ECO:0000313" key="17">
    <source>
        <dbReference type="EMBL" id="QNB46159.1"/>
    </source>
</evidence>
<keyword evidence="6 13" id="KW-0677">Repeat</keyword>
<evidence type="ECO:0000256" key="10">
    <source>
        <dbReference type="ARBA" id="ARBA00023186"/>
    </source>
</evidence>
<dbReference type="PANTHER" id="PTHR43096:SF48">
    <property type="entry name" value="CHAPERONE PROTEIN DNAJ"/>
    <property type="match status" value="1"/>
</dbReference>
<feature type="binding site" evidence="13">
    <location>
        <position position="166"/>
    </location>
    <ligand>
        <name>Zn(2+)</name>
        <dbReference type="ChEBI" id="CHEBI:29105"/>
        <label>2</label>
    </ligand>
</feature>
<comment type="domain">
    <text evidence="13">The J domain is necessary and sufficient to stimulate DnaK ATPase activity. Zinc center 1 plays an important role in the autonomous, DnaK-independent chaperone activity of DnaJ. Zinc center 2 is essential for interaction with DnaK and for DnaJ activity.</text>
</comment>
<evidence type="ECO:0000313" key="18">
    <source>
        <dbReference type="Proteomes" id="UP000515847"/>
    </source>
</evidence>
<feature type="binding site" evidence="13">
    <location>
        <position position="146"/>
    </location>
    <ligand>
        <name>Zn(2+)</name>
        <dbReference type="ChEBI" id="CHEBI:29105"/>
        <label>1</label>
    </ligand>
</feature>
<protein>
    <recommendedName>
        <fullName evidence="12 13">Chaperone protein DnaJ</fullName>
    </recommendedName>
</protein>
<evidence type="ECO:0000256" key="2">
    <source>
        <dbReference type="ARBA" id="ARBA00011738"/>
    </source>
</evidence>
<dbReference type="InterPro" id="IPR008971">
    <property type="entry name" value="HSP40/DnaJ_pept-bd"/>
</dbReference>
<dbReference type="CDD" id="cd10719">
    <property type="entry name" value="DnaJ_zf"/>
    <property type="match status" value="1"/>
</dbReference>
<keyword evidence="5 13" id="KW-0479">Metal-binding</keyword>
<feature type="binding site" evidence="13">
    <location>
        <position position="192"/>
    </location>
    <ligand>
        <name>Zn(2+)</name>
        <dbReference type="ChEBI" id="CHEBI:29105"/>
        <label>2</label>
    </ligand>
</feature>
<dbReference type="PRINTS" id="PR00625">
    <property type="entry name" value="JDOMAIN"/>
</dbReference>
<dbReference type="GO" id="GO:0008270">
    <property type="term" value="F:zinc ion binding"/>
    <property type="evidence" value="ECO:0007669"/>
    <property type="project" value="UniProtKB-UniRule"/>
</dbReference>
<comment type="cofactor">
    <cofactor evidence="13">
        <name>Zn(2+)</name>
        <dbReference type="ChEBI" id="CHEBI:29105"/>
    </cofactor>
    <text evidence="13">Binds 2 Zn(2+) ions per monomer.</text>
</comment>
<dbReference type="PROSITE" id="PS50076">
    <property type="entry name" value="DNAJ_2"/>
    <property type="match status" value="1"/>
</dbReference>
<dbReference type="SMART" id="SM00271">
    <property type="entry name" value="DnaJ"/>
    <property type="match status" value="1"/>
</dbReference>
<dbReference type="KEGG" id="tfr:BR63_07435"/>
<feature type="binding site" evidence="13">
    <location>
        <position position="189"/>
    </location>
    <ligand>
        <name>Zn(2+)</name>
        <dbReference type="ChEBI" id="CHEBI:29105"/>
        <label>2</label>
    </ligand>
</feature>
<dbReference type="OrthoDB" id="9779889at2"/>
<feature type="repeat" description="CXXCXGXG motif" evidence="13">
    <location>
        <begin position="189"/>
        <end position="196"/>
    </location>
</feature>
<comment type="function">
    <text evidence="13">Participates actively in the response to hyperosmotic and heat shock by preventing the aggregation of stress-denatured proteins and by disaggregating proteins, also in an autonomous, DnaK-independent fashion. Unfolded proteins bind initially to DnaJ; upon interaction with the DnaJ-bound protein, DnaK hydrolyzes its bound ATP, resulting in the formation of a stable complex. GrpE releases ADP from DnaK; ATP binding to DnaK triggers the release of the substrate protein, thus completing the reaction cycle. Several rounds of ATP-dependent interactions between DnaJ, DnaK and GrpE are required for fully efficient folding. Also involved, together with DnaK and GrpE, in the DNA replication of plasmids through activation of initiation proteins.</text>
</comment>
<dbReference type="AlphaFoldDB" id="A0A7G6E255"/>
<keyword evidence="8 13" id="KW-0862">Zinc</keyword>
<evidence type="ECO:0000256" key="7">
    <source>
        <dbReference type="ARBA" id="ARBA00022771"/>
    </source>
</evidence>
<evidence type="ECO:0000256" key="9">
    <source>
        <dbReference type="ARBA" id="ARBA00023016"/>
    </source>
</evidence>
<evidence type="ECO:0000256" key="3">
    <source>
        <dbReference type="ARBA" id="ARBA00022490"/>
    </source>
</evidence>
<dbReference type="FunFam" id="2.60.260.20:FF:000009">
    <property type="entry name" value="Putative Mitochondrial DnaJ chaperone"/>
    <property type="match status" value="1"/>
</dbReference>
<dbReference type="CDD" id="cd10747">
    <property type="entry name" value="DnaJ_C"/>
    <property type="match status" value="1"/>
</dbReference>
<keyword evidence="3 13" id="KW-0963">Cytoplasm</keyword>
<dbReference type="NCBIfam" id="NF008035">
    <property type="entry name" value="PRK10767.1"/>
    <property type="match status" value="1"/>
</dbReference>
<feature type="binding site" evidence="13">
    <location>
        <position position="163"/>
    </location>
    <ligand>
        <name>Zn(2+)</name>
        <dbReference type="ChEBI" id="CHEBI:29105"/>
        <label>2</label>
    </ligand>
</feature>
<evidence type="ECO:0000256" key="6">
    <source>
        <dbReference type="ARBA" id="ARBA00022737"/>
    </source>
</evidence>
<dbReference type="PROSITE" id="PS51188">
    <property type="entry name" value="ZF_CR"/>
    <property type="match status" value="1"/>
</dbReference>